<proteinExistence type="predicted"/>
<feature type="transmembrane region" description="Helical" evidence="1">
    <location>
        <begin position="12"/>
        <end position="34"/>
    </location>
</feature>
<protein>
    <submittedName>
        <fullName evidence="2">Uncharacterized protein</fullName>
    </submittedName>
</protein>
<gene>
    <name evidence="2" type="ORF">DBZ36_16740</name>
</gene>
<keyword evidence="1" id="KW-1133">Transmembrane helix</keyword>
<dbReference type="AlphaFoldDB" id="A0A420E7D5"/>
<feature type="transmembrane region" description="Helical" evidence="1">
    <location>
        <begin position="46"/>
        <end position="73"/>
    </location>
</feature>
<evidence type="ECO:0000313" key="3">
    <source>
        <dbReference type="Proteomes" id="UP000286482"/>
    </source>
</evidence>
<feature type="transmembrane region" description="Helical" evidence="1">
    <location>
        <begin position="106"/>
        <end position="127"/>
    </location>
</feature>
<dbReference type="Proteomes" id="UP000286482">
    <property type="component" value="Unassembled WGS sequence"/>
</dbReference>
<evidence type="ECO:0000256" key="1">
    <source>
        <dbReference type="SAM" id="Phobius"/>
    </source>
</evidence>
<accession>A0A420E7D5</accession>
<keyword evidence="1" id="KW-0472">Membrane</keyword>
<keyword evidence="1" id="KW-0812">Transmembrane</keyword>
<dbReference type="EMBL" id="RAQO01000009">
    <property type="protein sequence ID" value="RKF14309.1"/>
    <property type="molecule type" value="Genomic_DNA"/>
</dbReference>
<sequence>MSNAALTTRLKKGLSVLMLPKVSALLAALIYGFWAYYSQQQPGTIIAIRAGAVQACFAFSSTLLLASIALLLLEKLSSRVKAIIYCSCALVLIPLALHFLNGTPNILAAMLPGLVIGHTYLISLVLLNH</sequence>
<organism evidence="2 3">
    <name type="scientific">Alginatibacterium sediminis</name>
    <dbReference type="NCBI Taxonomy" id="2164068"/>
    <lineage>
        <taxon>Bacteria</taxon>
        <taxon>Pseudomonadati</taxon>
        <taxon>Pseudomonadota</taxon>
        <taxon>Gammaproteobacteria</taxon>
        <taxon>Alteromonadales</taxon>
        <taxon>Alteromonadaceae</taxon>
        <taxon>Alginatibacterium</taxon>
    </lineage>
</organism>
<reference evidence="2 3" key="1">
    <citation type="submission" date="2018-09" db="EMBL/GenBank/DDBJ databases">
        <authorList>
            <person name="Wang Z."/>
        </authorList>
    </citation>
    <scope>NUCLEOTIDE SEQUENCE [LARGE SCALE GENOMIC DNA]</scope>
    <source>
        <strain evidence="2 3">ALS 81</strain>
    </source>
</reference>
<evidence type="ECO:0000313" key="2">
    <source>
        <dbReference type="EMBL" id="RKF14309.1"/>
    </source>
</evidence>
<dbReference type="RefSeq" id="WP_120356120.1">
    <property type="nucleotide sequence ID" value="NZ_RAQO01000009.1"/>
</dbReference>
<name>A0A420E7D5_9ALTE</name>
<feature type="transmembrane region" description="Helical" evidence="1">
    <location>
        <begin position="82"/>
        <end position="100"/>
    </location>
</feature>
<dbReference type="OrthoDB" id="6385279at2"/>
<comment type="caution">
    <text evidence="2">The sequence shown here is derived from an EMBL/GenBank/DDBJ whole genome shotgun (WGS) entry which is preliminary data.</text>
</comment>
<keyword evidence="3" id="KW-1185">Reference proteome</keyword>